<dbReference type="InterPro" id="IPR001628">
    <property type="entry name" value="Znf_hrmn_rcpt"/>
</dbReference>
<dbReference type="GeneID" id="106813492"/>
<dbReference type="SMART" id="SM00430">
    <property type="entry name" value="HOLI"/>
    <property type="match status" value="1"/>
</dbReference>
<evidence type="ECO:0000256" key="8">
    <source>
        <dbReference type="ARBA" id="ARBA00023242"/>
    </source>
</evidence>
<evidence type="ECO:0000256" key="2">
    <source>
        <dbReference type="ARBA" id="ARBA00022771"/>
    </source>
</evidence>
<evidence type="ECO:0000259" key="12">
    <source>
        <dbReference type="PROSITE" id="PS51843"/>
    </source>
</evidence>
<dbReference type="Proteomes" id="UP000695022">
    <property type="component" value="Unplaced"/>
</dbReference>
<keyword evidence="8 9" id="KW-0539">Nucleus</keyword>
<dbReference type="InterPro" id="IPR000536">
    <property type="entry name" value="Nucl_hrmn_rcpt_lig-bd"/>
</dbReference>
<feature type="domain" description="NR LBD" evidence="12">
    <location>
        <begin position="305"/>
        <end position="541"/>
    </location>
</feature>
<dbReference type="SUPFAM" id="SSF48508">
    <property type="entry name" value="Nuclear receptor ligand-binding domain"/>
    <property type="match status" value="1"/>
</dbReference>
<proteinExistence type="inferred from homology"/>
<evidence type="ECO:0000256" key="5">
    <source>
        <dbReference type="ARBA" id="ARBA00023125"/>
    </source>
</evidence>
<comment type="similarity">
    <text evidence="9">Belongs to the nuclear hormone receptor family.</text>
</comment>
<dbReference type="RefSeq" id="XP_014673122.1">
    <property type="nucleotide sequence ID" value="XM_014817636.1"/>
</dbReference>
<evidence type="ECO:0000256" key="3">
    <source>
        <dbReference type="ARBA" id="ARBA00022833"/>
    </source>
</evidence>
<dbReference type="PROSITE" id="PS51843">
    <property type="entry name" value="NR_LBD"/>
    <property type="match status" value="1"/>
</dbReference>
<dbReference type="InterPro" id="IPR050274">
    <property type="entry name" value="Nuclear_hormone_rcpt_NR2"/>
</dbReference>
<keyword evidence="5 9" id="KW-0238">DNA-binding</keyword>
<dbReference type="PANTHER" id="PTHR24083">
    <property type="entry name" value="NUCLEAR HORMONE RECEPTOR"/>
    <property type="match status" value="1"/>
</dbReference>
<comment type="subcellular location">
    <subcellularLocation>
        <location evidence="9">Nucleus</location>
    </subcellularLocation>
</comment>
<dbReference type="PROSITE" id="PS51030">
    <property type="entry name" value="NUCLEAR_REC_DBD_2"/>
    <property type="match status" value="1"/>
</dbReference>
<dbReference type="PRINTS" id="PR00398">
    <property type="entry name" value="STRDHORMONER"/>
</dbReference>
<evidence type="ECO:0000256" key="6">
    <source>
        <dbReference type="ARBA" id="ARBA00023163"/>
    </source>
</evidence>
<feature type="region of interest" description="Disordered" evidence="10">
    <location>
        <begin position="249"/>
        <end position="275"/>
    </location>
</feature>
<name>A0ABM1ELQ1_PRICU</name>
<keyword evidence="13" id="KW-1185">Reference proteome</keyword>
<evidence type="ECO:0000259" key="11">
    <source>
        <dbReference type="PROSITE" id="PS51030"/>
    </source>
</evidence>
<dbReference type="Pfam" id="PF00105">
    <property type="entry name" value="zf-C4"/>
    <property type="match status" value="1"/>
</dbReference>
<feature type="domain" description="Nuclear receptor" evidence="11">
    <location>
        <begin position="82"/>
        <end position="157"/>
    </location>
</feature>
<keyword evidence="4 9" id="KW-0805">Transcription regulation</keyword>
<evidence type="ECO:0000256" key="4">
    <source>
        <dbReference type="ARBA" id="ARBA00023015"/>
    </source>
</evidence>
<sequence length="556" mass="61774">MDPHRHLRLPRNQYAHRAGRTLEVVGPNSQSITLITSPSGGLQAIDWSKARELQTQRLNKQLLQQQDDSLVQQISLINSKPVELCVVCGDKASGRHYGVISCEGCKGFFKRSIRKQLGYTCRGQRDCVVNKHHRNRCQYCRLQKCLAVGMRSDSVQQERRPSGQLVIEKAPSSITQDKVYVRKSSPYAQNFKSVFSQKDLQLAWGNGTALLTMAGESREHNRLAPSSSNSDLSTLASVVTTLAAMKERTRSDSAASANGEIIDATMPKTPKSGNNSATRAFDAMAKCMNEQPNSGSNPLAFIDIPEDEQHDTIIEIDGPLLVESNVSFTLTTPSPMPAYLNVHYICESASRLLFLSMHWSRAITAFQLLGQDVQTALVKNSWNEIFTLGMAQCADVMSLSTILTAIVNHLQSSMQQNRLSSDKVKLVTEHICRLQEYVTCMSRLQVSDTEYAYLKSIVLFSTDTPGVTNARQVERFQQKAYSELRELVAASSDDLDRLSKLLLRLPALRSLSANVTEELFFAGLIGNVQIESVIPYILRMETTDYNSQLGTVLTSP</sequence>
<evidence type="ECO:0000256" key="7">
    <source>
        <dbReference type="ARBA" id="ARBA00023170"/>
    </source>
</evidence>
<organism evidence="13 14">
    <name type="scientific">Priapulus caudatus</name>
    <name type="common">Priapulid worm</name>
    <dbReference type="NCBI Taxonomy" id="37621"/>
    <lineage>
        <taxon>Eukaryota</taxon>
        <taxon>Metazoa</taxon>
        <taxon>Ecdysozoa</taxon>
        <taxon>Scalidophora</taxon>
        <taxon>Priapulida</taxon>
        <taxon>Priapulimorpha</taxon>
        <taxon>Priapulimorphida</taxon>
        <taxon>Priapulidae</taxon>
        <taxon>Priapulus</taxon>
    </lineage>
</organism>
<dbReference type="PROSITE" id="PS00031">
    <property type="entry name" value="NUCLEAR_REC_DBD_1"/>
    <property type="match status" value="1"/>
</dbReference>
<dbReference type="Pfam" id="PF00104">
    <property type="entry name" value="Hormone_recep"/>
    <property type="match status" value="1"/>
</dbReference>
<dbReference type="InterPro" id="IPR048246">
    <property type="entry name" value="NR2C1/2-like_LBD"/>
</dbReference>
<dbReference type="InterPro" id="IPR001723">
    <property type="entry name" value="Nuclear_hrmn_rcpt"/>
</dbReference>
<evidence type="ECO:0000313" key="14">
    <source>
        <dbReference type="RefSeq" id="XP_014673122.1"/>
    </source>
</evidence>
<evidence type="ECO:0000256" key="10">
    <source>
        <dbReference type="SAM" id="MobiDB-lite"/>
    </source>
</evidence>
<dbReference type="Gene3D" id="1.10.565.10">
    <property type="entry name" value="Retinoid X Receptor"/>
    <property type="match status" value="1"/>
</dbReference>
<dbReference type="SMART" id="SM00399">
    <property type="entry name" value="ZnF_C4"/>
    <property type="match status" value="1"/>
</dbReference>
<keyword evidence="3 9" id="KW-0862">Zinc</keyword>
<reference evidence="14" key="1">
    <citation type="submission" date="2025-08" db="UniProtKB">
        <authorList>
            <consortium name="RefSeq"/>
        </authorList>
    </citation>
    <scope>IDENTIFICATION</scope>
</reference>
<evidence type="ECO:0000256" key="9">
    <source>
        <dbReference type="RuleBase" id="RU004334"/>
    </source>
</evidence>
<keyword evidence="1 9" id="KW-0479">Metal-binding</keyword>
<dbReference type="PRINTS" id="PR00047">
    <property type="entry name" value="STROIDFINGER"/>
</dbReference>
<gene>
    <name evidence="14" type="primary">LOC106813492</name>
</gene>
<keyword evidence="2 9" id="KW-0863">Zinc-finger</keyword>
<dbReference type="CDD" id="cd06952">
    <property type="entry name" value="NR_LBD_TR2_like"/>
    <property type="match status" value="1"/>
</dbReference>
<evidence type="ECO:0000313" key="13">
    <source>
        <dbReference type="Proteomes" id="UP000695022"/>
    </source>
</evidence>
<accession>A0ABM1ELQ1</accession>
<dbReference type="Gene3D" id="3.30.50.10">
    <property type="entry name" value="Erythroid Transcription Factor GATA-1, subunit A"/>
    <property type="match status" value="1"/>
</dbReference>
<keyword evidence="7 9" id="KW-0675">Receptor</keyword>
<dbReference type="InterPro" id="IPR013088">
    <property type="entry name" value="Znf_NHR/GATA"/>
</dbReference>
<protein>
    <submittedName>
        <fullName evidence="14">Orphan steroid hormone receptor 2-like</fullName>
    </submittedName>
</protein>
<dbReference type="SUPFAM" id="SSF57716">
    <property type="entry name" value="Glucocorticoid receptor-like (DNA-binding domain)"/>
    <property type="match status" value="1"/>
</dbReference>
<evidence type="ECO:0000256" key="1">
    <source>
        <dbReference type="ARBA" id="ARBA00022723"/>
    </source>
</evidence>
<dbReference type="InterPro" id="IPR035500">
    <property type="entry name" value="NHR-like_dom_sf"/>
</dbReference>
<keyword evidence="6 9" id="KW-0804">Transcription</keyword>